<organism evidence="2">
    <name type="scientific">Geobacter sp. (strain M21)</name>
    <dbReference type="NCBI Taxonomy" id="443144"/>
    <lineage>
        <taxon>Bacteria</taxon>
        <taxon>Pseudomonadati</taxon>
        <taxon>Thermodesulfobacteriota</taxon>
        <taxon>Desulfuromonadia</taxon>
        <taxon>Geobacterales</taxon>
        <taxon>Geobacteraceae</taxon>
        <taxon>Geobacter</taxon>
    </lineage>
</organism>
<evidence type="ECO:0000313" key="2">
    <source>
        <dbReference type="EMBL" id="ACT18670.1"/>
    </source>
</evidence>
<protein>
    <recommendedName>
        <fullName evidence="1">DinB-like domain-containing protein</fullName>
    </recommendedName>
</protein>
<feature type="domain" description="DinB-like" evidence="1">
    <location>
        <begin position="25"/>
        <end position="147"/>
    </location>
</feature>
<gene>
    <name evidence="2" type="ordered locus">GM21_2632</name>
</gene>
<reference evidence="2" key="1">
    <citation type="submission" date="2009-07" db="EMBL/GenBank/DDBJ databases">
        <title>Complete sequence of Geobacter sp. M21.</title>
        <authorList>
            <consortium name="US DOE Joint Genome Institute"/>
            <person name="Lucas S."/>
            <person name="Copeland A."/>
            <person name="Lapidus A."/>
            <person name="Glavina del Rio T."/>
            <person name="Dalin E."/>
            <person name="Tice H."/>
            <person name="Bruce D."/>
            <person name="Goodwin L."/>
            <person name="Pitluck S."/>
            <person name="Saunders E."/>
            <person name="Brettin T."/>
            <person name="Detter J.C."/>
            <person name="Han C."/>
            <person name="Larimer F."/>
            <person name="Land M."/>
            <person name="Hauser L."/>
            <person name="Kyrpides N."/>
            <person name="Ovchinnikova G."/>
            <person name="Lovley D."/>
        </authorList>
    </citation>
    <scope>NUCLEOTIDE SEQUENCE [LARGE SCALE GENOMIC DNA]</scope>
    <source>
        <strain evidence="2">M21</strain>
    </source>
</reference>
<dbReference type="SUPFAM" id="SSF109854">
    <property type="entry name" value="DinB/YfiT-like putative metalloenzymes"/>
    <property type="match status" value="1"/>
</dbReference>
<proteinExistence type="predicted"/>
<dbReference type="KEGG" id="gem:GM21_2632"/>
<dbReference type="OrthoDB" id="9798830at2"/>
<evidence type="ECO:0000259" key="1">
    <source>
        <dbReference type="Pfam" id="PF12867"/>
    </source>
</evidence>
<name>C6E0P6_GEOSM</name>
<dbReference type="AlphaFoldDB" id="C6E0P6"/>
<dbReference type="InterPro" id="IPR034660">
    <property type="entry name" value="DinB/YfiT-like"/>
</dbReference>
<dbReference type="HOGENOM" id="CLU_107587_2_0_7"/>
<sequence length="166" mass="18883">MKDDRLLRKELLDMLDGGNAHFSFKEVLAGLPPDSLNQKPPNTPYSLWHFVEHLRIAQWDILEFIRNPAHVSPDYPYGYRPAAGRSTDLAGWERSCAGFLADLEALKELVRDERNDLLAPLPHAPTYNIFREVVLAADHNAYHIGEIAIIRQVLGLWPADNRYLTG</sequence>
<dbReference type="InterPro" id="IPR024775">
    <property type="entry name" value="DinB-like"/>
</dbReference>
<accession>C6E0P6</accession>
<dbReference type="Pfam" id="PF12867">
    <property type="entry name" value="DinB_2"/>
    <property type="match status" value="1"/>
</dbReference>
<dbReference type="eggNOG" id="COG2318">
    <property type="taxonomic scope" value="Bacteria"/>
</dbReference>
<dbReference type="Gene3D" id="1.20.120.450">
    <property type="entry name" value="dinb family like domain"/>
    <property type="match status" value="1"/>
</dbReference>
<dbReference type="STRING" id="443144.GM21_2632"/>
<dbReference type="EMBL" id="CP001661">
    <property type="protein sequence ID" value="ACT18670.1"/>
    <property type="molecule type" value="Genomic_DNA"/>
</dbReference>